<keyword evidence="1" id="KW-0472">Membrane</keyword>
<name>A0A1I7X299_HETBA</name>
<keyword evidence="1" id="KW-1133">Transmembrane helix</keyword>
<keyword evidence="1" id="KW-0812">Transmembrane</keyword>
<dbReference type="WBParaSite" id="Hba_11589">
    <property type="protein sequence ID" value="Hba_11589"/>
    <property type="gene ID" value="Hba_11589"/>
</dbReference>
<evidence type="ECO:0000256" key="1">
    <source>
        <dbReference type="SAM" id="Phobius"/>
    </source>
</evidence>
<organism evidence="2 3">
    <name type="scientific">Heterorhabditis bacteriophora</name>
    <name type="common">Entomopathogenic nematode worm</name>
    <dbReference type="NCBI Taxonomy" id="37862"/>
    <lineage>
        <taxon>Eukaryota</taxon>
        <taxon>Metazoa</taxon>
        <taxon>Ecdysozoa</taxon>
        <taxon>Nematoda</taxon>
        <taxon>Chromadorea</taxon>
        <taxon>Rhabditida</taxon>
        <taxon>Rhabditina</taxon>
        <taxon>Rhabditomorpha</taxon>
        <taxon>Strongyloidea</taxon>
        <taxon>Heterorhabditidae</taxon>
        <taxon>Heterorhabditis</taxon>
    </lineage>
</organism>
<evidence type="ECO:0000313" key="3">
    <source>
        <dbReference type="WBParaSite" id="Hba_11589"/>
    </source>
</evidence>
<accession>A0A1I7X299</accession>
<sequence>MLNEDIVGKDLERYQKELKICPDCHQMSLEREYNVLGLLCCLSTWWICGLGCVFCKYEFLFFK</sequence>
<dbReference type="Proteomes" id="UP000095283">
    <property type="component" value="Unplaced"/>
</dbReference>
<protein>
    <submittedName>
        <fullName evidence="3">LITAF domain-containing protein</fullName>
    </submittedName>
</protein>
<dbReference type="AlphaFoldDB" id="A0A1I7X299"/>
<feature type="transmembrane region" description="Helical" evidence="1">
    <location>
        <begin position="35"/>
        <end position="55"/>
    </location>
</feature>
<proteinExistence type="predicted"/>
<keyword evidence="2" id="KW-1185">Reference proteome</keyword>
<evidence type="ECO:0000313" key="2">
    <source>
        <dbReference type="Proteomes" id="UP000095283"/>
    </source>
</evidence>
<reference evidence="3" key="1">
    <citation type="submission" date="2016-11" db="UniProtKB">
        <authorList>
            <consortium name="WormBaseParasite"/>
        </authorList>
    </citation>
    <scope>IDENTIFICATION</scope>
</reference>